<dbReference type="EMBL" id="CP154795">
    <property type="protein sequence ID" value="XAN08357.1"/>
    <property type="molecule type" value="Genomic_DNA"/>
</dbReference>
<gene>
    <name evidence="1" type="ORF">AADG42_13950</name>
</gene>
<evidence type="ECO:0000313" key="1">
    <source>
        <dbReference type="EMBL" id="XAN08357.1"/>
    </source>
</evidence>
<name>A0ABZ3FU69_9ACTN</name>
<sequence>MDIVHVDCNRCVARGSGCSDCVISVLLGIPEGEVTRGVELEGDERAALAVLAESGLLPPLRLVQAVSPPEPESFLWAEGGFAE</sequence>
<evidence type="ECO:0000313" key="2">
    <source>
        <dbReference type="Proteomes" id="UP001442841"/>
    </source>
</evidence>
<accession>A0ABZ3FU69</accession>
<keyword evidence="2" id="KW-1185">Reference proteome</keyword>
<dbReference type="RefSeq" id="WP_425309813.1">
    <property type="nucleotide sequence ID" value="NZ_CP154795.1"/>
</dbReference>
<organism evidence="1 2">
    <name type="scientific">Ammonicoccus fulvus</name>
    <dbReference type="NCBI Taxonomy" id="3138240"/>
    <lineage>
        <taxon>Bacteria</taxon>
        <taxon>Bacillati</taxon>
        <taxon>Actinomycetota</taxon>
        <taxon>Actinomycetes</taxon>
        <taxon>Propionibacteriales</taxon>
        <taxon>Propionibacteriaceae</taxon>
        <taxon>Ammonicoccus</taxon>
    </lineage>
</organism>
<reference evidence="1 2" key="1">
    <citation type="submission" date="2024-04" db="EMBL/GenBank/DDBJ databases">
        <title>Isolation of an actinomycete strain from pig manure.</title>
        <authorList>
            <person name="Gong T."/>
            <person name="Yu Z."/>
            <person name="An M."/>
            <person name="Wei C."/>
            <person name="Yang W."/>
            <person name="Liu L."/>
        </authorList>
    </citation>
    <scope>NUCLEOTIDE SEQUENCE [LARGE SCALE GENOMIC DNA]</scope>
    <source>
        <strain evidence="1 2">ZF39</strain>
    </source>
</reference>
<dbReference type="Proteomes" id="UP001442841">
    <property type="component" value="Chromosome"/>
</dbReference>
<proteinExistence type="predicted"/>
<protein>
    <submittedName>
        <fullName evidence="1">Uncharacterized protein</fullName>
    </submittedName>
</protein>